<keyword evidence="3 9" id="KW-0813">Transport</keyword>
<dbReference type="GO" id="GO:0043190">
    <property type="term" value="C:ATP-binding cassette (ABC) transporter complex"/>
    <property type="evidence" value="ECO:0007669"/>
    <property type="project" value="InterPro"/>
</dbReference>
<dbReference type="PANTHER" id="PTHR30614:SF0">
    <property type="entry name" value="L-CYSTINE TRANSPORT SYSTEM PERMEASE PROTEIN TCYL"/>
    <property type="match status" value="1"/>
</dbReference>
<feature type="domain" description="ABC transmembrane type-1" evidence="10">
    <location>
        <begin position="19"/>
        <end position="207"/>
    </location>
</feature>
<evidence type="ECO:0000256" key="5">
    <source>
        <dbReference type="ARBA" id="ARBA00022692"/>
    </source>
</evidence>
<dbReference type="InterPro" id="IPR000515">
    <property type="entry name" value="MetI-like"/>
</dbReference>
<dbReference type="PANTHER" id="PTHR30614">
    <property type="entry name" value="MEMBRANE COMPONENT OF AMINO ACID ABC TRANSPORTER"/>
    <property type="match status" value="1"/>
</dbReference>
<evidence type="ECO:0000256" key="3">
    <source>
        <dbReference type="ARBA" id="ARBA00022448"/>
    </source>
</evidence>
<dbReference type="KEGG" id="tpro:Ga0080559_TMP2206"/>
<dbReference type="PROSITE" id="PS50928">
    <property type="entry name" value="ABC_TM1"/>
    <property type="match status" value="1"/>
</dbReference>
<dbReference type="Gene3D" id="1.10.3720.10">
    <property type="entry name" value="MetI-like"/>
    <property type="match status" value="1"/>
</dbReference>
<keyword evidence="5 9" id="KW-0812">Transmembrane</keyword>
<comment type="subcellular location">
    <subcellularLocation>
        <location evidence="1">Cell inner membrane</location>
        <topology evidence="1">Multi-pass membrane protein</topology>
    </subcellularLocation>
    <subcellularLocation>
        <location evidence="9">Cell membrane</location>
        <topology evidence="9">Multi-pass membrane protein</topology>
    </subcellularLocation>
</comment>
<sequence length="219" mass="23737">MSFDFAVILAKAPQILMGLGVTILIWVAGTLFAAALGFLIATARRFGGRLVDLGLQVPVEIIRGTPFLVQIFLLYFGGPYIGLRLEPWVAGLLGISVYGAAYYAEIFRAGYRSVPVGHVEAAECVGFARGQIILRILLPEMALLVLPPSINMAIILLKETALLSLITVPEMTMTVSAIGSQQYAFVESLVILALVYWALVELANWLGRIAERKLSKLSA</sequence>
<evidence type="ECO:0000256" key="1">
    <source>
        <dbReference type="ARBA" id="ARBA00004429"/>
    </source>
</evidence>
<evidence type="ECO:0000256" key="8">
    <source>
        <dbReference type="ARBA" id="ARBA00023136"/>
    </source>
</evidence>
<dbReference type="EMBL" id="CP014796">
    <property type="protein sequence ID" value="APX23002.1"/>
    <property type="molecule type" value="Genomic_DNA"/>
</dbReference>
<feature type="transmembrane region" description="Helical" evidence="9">
    <location>
        <begin position="61"/>
        <end position="81"/>
    </location>
</feature>
<keyword evidence="8 9" id="KW-0472">Membrane</keyword>
<dbReference type="STRING" id="1229727.Ga0080559_TMP2206"/>
<dbReference type="RefSeq" id="WP_076623171.1">
    <property type="nucleotide sequence ID" value="NZ_BMEW01000005.1"/>
</dbReference>
<evidence type="ECO:0000313" key="11">
    <source>
        <dbReference type="EMBL" id="APX23002.1"/>
    </source>
</evidence>
<dbReference type="InterPro" id="IPR043429">
    <property type="entry name" value="ArtM/GltK/GlnP/TcyL/YhdX-like"/>
</dbReference>
<feature type="transmembrane region" description="Helical" evidence="9">
    <location>
        <begin position="183"/>
        <end position="206"/>
    </location>
</feature>
<evidence type="ECO:0000313" key="12">
    <source>
        <dbReference type="Proteomes" id="UP000186559"/>
    </source>
</evidence>
<keyword evidence="4" id="KW-1003">Cell membrane</keyword>
<protein>
    <submittedName>
        <fullName evidence="11">Amino acid ABC transporter membrane protein 2, PAAT family</fullName>
    </submittedName>
</protein>
<feature type="transmembrane region" description="Helical" evidence="9">
    <location>
        <begin position="141"/>
        <end position="163"/>
    </location>
</feature>
<dbReference type="Proteomes" id="UP000186559">
    <property type="component" value="Chromosome"/>
</dbReference>
<dbReference type="Pfam" id="PF00528">
    <property type="entry name" value="BPD_transp_1"/>
    <property type="match status" value="1"/>
</dbReference>
<dbReference type="SUPFAM" id="SSF161098">
    <property type="entry name" value="MetI-like"/>
    <property type="match status" value="1"/>
</dbReference>
<keyword evidence="6" id="KW-0029">Amino-acid transport</keyword>
<feature type="transmembrane region" description="Helical" evidence="9">
    <location>
        <begin position="15"/>
        <end position="40"/>
    </location>
</feature>
<dbReference type="GO" id="GO:0022857">
    <property type="term" value="F:transmembrane transporter activity"/>
    <property type="evidence" value="ECO:0007669"/>
    <property type="project" value="InterPro"/>
</dbReference>
<keyword evidence="12" id="KW-1185">Reference proteome</keyword>
<proteinExistence type="inferred from homology"/>
<dbReference type="InterPro" id="IPR010065">
    <property type="entry name" value="AA_ABC_transptr_permease_3TM"/>
</dbReference>
<evidence type="ECO:0000256" key="4">
    <source>
        <dbReference type="ARBA" id="ARBA00022475"/>
    </source>
</evidence>
<dbReference type="CDD" id="cd06261">
    <property type="entry name" value="TM_PBP2"/>
    <property type="match status" value="1"/>
</dbReference>
<name>A0A1U7D4F6_9RHOB</name>
<evidence type="ECO:0000256" key="7">
    <source>
        <dbReference type="ARBA" id="ARBA00022989"/>
    </source>
</evidence>
<evidence type="ECO:0000259" key="10">
    <source>
        <dbReference type="PROSITE" id="PS50928"/>
    </source>
</evidence>
<evidence type="ECO:0000256" key="9">
    <source>
        <dbReference type="RuleBase" id="RU363032"/>
    </source>
</evidence>
<dbReference type="InterPro" id="IPR035906">
    <property type="entry name" value="MetI-like_sf"/>
</dbReference>
<comment type="similarity">
    <text evidence="2">Belongs to the binding-protein-dependent transport system permease family. HisMQ subfamily.</text>
</comment>
<feature type="transmembrane region" description="Helical" evidence="9">
    <location>
        <begin position="87"/>
        <end position="104"/>
    </location>
</feature>
<gene>
    <name evidence="11" type="ORF">Ga0080559_TMP2206</name>
</gene>
<dbReference type="GO" id="GO:0006865">
    <property type="term" value="P:amino acid transport"/>
    <property type="evidence" value="ECO:0007669"/>
    <property type="project" value="UniProtKB-KW"/>
</dbReference>
<evidence type="ECO:0000256" key="2">
    <source>
        <dbReference type="ARBA" id="ARBA00010072"/>
    </source>
</evidence>
<accession>A0A1U7D4F6</accession>
<reference evidence="11 12" key="1">
    <citation type="submission" date="2016-03" db="EMBL/GenBank/DDBJ databases">
        <title>Deep-sea bacteria in the southern Pacific.</title>
        <authorList>
            <person name="Tang K."/>
        </authorList>
    </citation>
    <scope>NUCLEOTIDE SEQUENCE [LARGE SCALE GENOMIC DNA]</scope>
    <source>
        <strain evidence="11 12">JLT2016</strain>
    </source>
</reference>
<evidence type="ECO:0000256" key="6">
    <source>
        <dbReference type="ARBA" id="ARBA00022970"/>
    </source>
</evidence>
<dbReference type="OrthoDB" id="9814550at2"/>
<organism evidence="11 12">
    <name type="scientific">Salipiger profundus</name>
    <dbReference type="NCBI Taxonomy" id="1229727"/>
    <lineage>
        <taxon>Bacteria</taxon>
        <taxon>Pseudomonadati</taxon>
        <taxon>Pseudomonadota</taxon>
        <taxon>Alphaproteobacteria</taxon>
        <taxon>Rhodobacterales</taxon>
        <taxon>Roseobacteraceae</taxon>
        <taxon>Salipiger</taxon>
    </lineage>
</organism>
<dbReference type="NCBIfam" id="TIGR01726">
    <property type="entry name" value="HEQRo_perm_3TM"/>
    <property type="match status" value="1"/>
</dbReference>
<keyword evidence="7 9" id="KW-1133">Transmembrane helix</keyword>
<dbReference type="AlphaFoldDB" id="A0A1U7D4F6"/>